<dbReference type="AlphaFoldDB" id="A0AAI9Y0S2"/>
<feature type="region of interest" description="Disordered" evidence="1">
    <location>
        <begin position="114"/>
        <end position="135"/>
    </location>
</feature>
<comment type="caution">
    <text evidence="2">The sequence shown here is derived from an EMBL/GenBank/DDBJ whole genome shotgun (WGS) entry which is preliminary data.</text>
</comment>
<proteinExistence type="predicted"/>
<accession>A0AAI9Y0S2</accession>
<feature type="compositionally biased region" description="Basic and acidic residues" evidence="1">
    <location>
        <begin position="114"/>
        <end position="125"/>
    </location>
</feature>
<protein>
    <submittedName>
        <fullName evidence="2">Uncharacterized protein</fullName>
    </submittedName>
</protein>
<name>A0AAI9Y0S2_9PEZI</name>
<organism evidence="2 3">
    <name type="scientific">Colletotrichum cuscutae</name>
    <dbReference type="NCBI Taxonomy" id="1209917"/>
    <lineage>
        <taxon>Eukaryota</taxon>
        <taxon>Fungi</taxon>
        <taxon>Dikarya</taxon>
        <taxon>Ascomycota</taxon>
        <taxon>Pezizomycotina</taxon>
        <taxon>Sordariomycetes</taxon>
        <taxon>Hypocreomycetidae</taxon>
        <taxon>Glomerellales</taxon>
        <taxon>Glomerellaceae</taxon>
        <taxon>Colletotrichum</taxon>
        <taxon>Colletotrichum acutatum species complex</taxon>
    </lineage>
</organism>
<dbReference type="EMBL" id="MPDP01000259">
    <property type="protein sequence ID" value="KAK1466531.1"/>
    <property type="molecule type" value="Genomic_DNA"/>
</dbReference>
<sequence>MNAYFIPRRLRWSEFAQKLGRGWEALHKALLRLSVRLSGVSDERKASVTVCLCCGICAVLSLALARGNLAPGKGVPGLRYRAADGGLHRFLTLSFLVVMSMRRLGTSSPLHHLVREREREREPAEAHVGQTARRTTDSGRLVPKFKYFPQAHKLAFMAFMAHYPTLIYLDFPFSSIRCGVAVLQLDRDGGGGEHQFSLLLRIIGQSQYHPSLLRLEGQGKHRISALVIPHIGAFLVPPGFALFSSRASYFAQLQSVPETLLYTIFSFPGQPDLGPRLPSFLLIPFPAFFCPSLLRLGGSLLWIYGVLPLRLRHYPIKTHQRREASEKAERVGARFANILLPDLGISLAISLTSPTCDNAALGK</sequence>
<evidence type="ECO:0000313" key="3">
    <source>
        <dbReference type="Proteomes" id="UP001239213"/>
    </source>
</evidence>
<evidence type="ECO:0000313" key="2">
    <source>
        <dbReference type="EMBL" id="KAK1466531.1"/>
    </source>
</evidence>
<evidence type="ECO:0000256" key="1">
    <source>
        <dbReference type="SAM" id="MobiDB-lite"/>
    </source>
</evidence>
<keyword evidence="3" id="KW-1185">Reference proteome</keyword>
<gene>
    <name evidence="2" type="ORF">CCUS01_07352</name>
</gene>
<dbReference type="Proteomes" id="UP001239213">
    <property type="component" value="Unassembled WGS sequence"/>
</dbReference>
<reference evidence="2" key="1">
    <citation type="submission" date="2016-11" db="EMBL/GenBank/DDBJ databases">
        <title>The genome sequence of Colletotrichum cuscutae.</title>
        <authorList>
            <person name="Baroncelli R."/>
        </authorList>
    </citation>
    <scope>NUCLEOTIDE SEQUENCE</scope>
    <source>
        <strain evidence="2">IMI 304802</strain>
    </source>
</reference>